<feature type="transmembrane region" description="Helical" evidence="1">
    <location>
        <begin position="238"/>
        <end position="259"/>
    </location>
</feature>
<gene>
    <name evidence="2" type="ORF">A4D02_21810</name>
</gene>
<feature type="transmembrane region" description="Helical" evidence="1">
    <location>
        <begin position="211"/>
        <end position="231"/>
    </location>
</feature>
<reference evidence="2 3" key="1">
    <citation type="submission" date="2016-04" db="EMBL/GenBank/DDBJ databases">
        <authorList>
            <person name="Chen L."/>
            <person name="Zhuang W."/>
            <person name="Wang G."/>
        </authorList>
    </citation>
    <scope>NUCLEOTIDE SEQUENCE [LARGE SCALE GENOMIC DNA]</scope>
    <source>
        <strain evidence="3">GR20</strain>
    </source>
</reference>
<dbReference type="RefSeq" id="WP_014218430.1">
    <property type="nucleotide sequence ID" value="NZ_LWBO01000003.1"/>
</dbReference>
<feature type="transmembrane region" description="Helical" evidence="1">
    <location>
        <begin position="188"/>
        <end position="205"/>
    </location>
</feature>
<proteinExistence type="predicted"/>
<feature type="transmembrane region" description="Helical" evidence="1">
    <location>
        <begin position="150"/>
        <end position="168"/>
    </location>
</feature>
<evidence type="ECO:0000256" key="1">
    <source>
        <dbReference type="SAM" id="Phobius"/>
    </source>
</evidence>
<keyword evidence="3" id="KW-1185">Reference proteome</keyword>
<comment type="caution">
    <text evidence="2">The sequence shown here is derived from an EMBL/GenBank/DDBJ whole genome shotgun (WGS) entry which is preliminary data.</text>
</comment>
<evidence type="ECO:0008006" key="4">
    <source>
        <dbReference type="Google" id="ProtNLM"/>
    </source>
</evidence>
<feature type="transmembrane region" description="Helical" evidence="1">
    <location>
        <begin position="19"/>
        <end position="36"/>
    </location>
</feature>
<feature type="transmembrane region" description="Helical" evidence="1">
    <location>
        <begin position="99"/>
        <end position="115"/>
    </location>
</feature>
<protein>
    <recommendedName>
        <fullName evidence="4">HTTM domain protein</fullName>
    </recommendedName>
</protein>
<evidence type="ECO:0000313" key="3">
    <source>
        <dbReference type="Proteomes" id="UP000192277"/>
    </source>
</evidence>
<dbReference type="Proteomes" id="UP000192277">
    <property type="component" value="Unassembled WGS sequence"/>
</dbReference>
<dbReference type="EMBL" id="LWBO01000003">
    <property type="protein sequence ID" value="OQP53040.1"/>
    <property type="molecule type" value="Genomic_DNA"/>
</dbReference>
<evidence type="ECO:0000313" key="2">
    <source>
        <dbReference type="EMBL" id="OQP53040.1"/>
    </source>
</evidence>
<organism evidence="2 3">
    <name type="scientific">Niastella koreensis</name>
    <dbReference type="NCBI Taxonomy" id="354356"/>
    <lineage>
        <taxon>Bacteria</taxon>
        <taxon>Pseudomonadati</taxon>
        <taxon>Bacteroidota</taxon>
        <taxon>Chitinophagia</taxon>
        <taxon>Chitinophagales</taxon>
        <taxon>Chitinophagaceae</taxon>
        <taxon>Niastella</taxon>
    </lineage>
</organism>
<keyword evidence="1" id="KW-1133">Transmembrane helix</keyword>
<name>A0ABX3P1U2_9BACT</name>
<keyword evidence="1" id="KW-0472">Membrane</keyword>
<feature type="transmembrane region" description="Helical" evidence="1">
    <location>
        <begin position="73"/>
        <end position="93"/>
    </location>
</feature>
<keyword evidence="1" id="KW-0812">Transmembrane</keyword>
<accession>A0ABX3P1U2</accession>
<sequence length="292" mass="34335">MAKTLTNIVFYSPWERRRIARIVFALIGLSLIWSFFSDTLLHQLQRPVIRFPYVDLTYWGMHWLGIPEFLTGNFWVALIFDGALFAACIGSFLAPEKKLYVWSLIVLYFFYFITFNTFGTHHTNHKIGFLLVALPFTVADYKSFNYLWQGLRYFFLFALADAFLWKFFRLAWLHPNQGLFIMKKNAAAILYFETNSWIAAVYRWLLQYPGLVNAGYLAGVVMEGLFIIGFFTRKYDKYLLALAIVLTLGFWLIADAYFFQFMVLSLTLINFHKLYEPRRFASIRKKGDMTPV</sequence>